<evidence type="ECO:0000256" key="1">
    <source>
        <dbReference type="ARBA" id="ARBA00004589"/>
    </source>
</evidence>
<evidence type="ECO:0000256" key="9">
    <source>
        <dbReference type="PROSITE-ProRule" id="PRU01356"/>
    </source>
</evidence>
<organism evidence="12 13">
    <name type="scientific">Cryomyces antarcticus</name>
    <dbReference type="NCBI Taxonomy" id="329879"/>
    <lineage>
        <taxon>Eukaryota</taxon>
        <taxon>Fungi</taxon>
        <taxon>Dikarya</taxon>
        <taxon>Ascomycota</taxon>
        <taxon>Pezizomycotina</taxon>
        <taxon>Dothideomycetes</taxon>
        <taxon>Dothideomycetes incertae sedis</taxon>
        <taxon>Cryomyces</taxon>
    </lineage>
</organism>
<dbReference type="PROSITE" id="PS52012">
    <property type="entry name" value="CFEM"/>
    <property type="match status" value="1"/>
</dbReference>
<feature type="signal peptide" evidence="10">
    <location>
        <begin position="1"/>
        <end position="19"/>
    </location>
</feature>
<evidence type="ECO:0000313" key="13">
    <source>
        <dbReference type="Proteomes" id="UP001357485"/>
    </source>
</evidence>
<proteinExistence type="inferred from homology"/>
<dbReference type="Proteomes" id="UP001357485">
    <property type="component" value="Unassembled WGS sequence"/>
</dbReference>
<keyword evidence="4" id="KW-0964">Secreted</keyword>
<dbReference type="Pfam" id="PF05730">
    <property type="entry name" value="CFEM"/>
    <property type="match status" value="1"/>
</dbReference>
<evidence type="ECO:0000256" key="6">
    <source>
        <dbReference type="ARBA" id="ARBA00022729"/>
    </source>
</evidence>
<keyword evidence="5" id="KW-0325">Glycoprotein</keyword>
<feature type="disulfide bond" evidence="9">
    <location>
        <begin position="46"/>
        <end position="53"/>
    </location>
</feature>
<comment type="caution">
    <text evidence="12">The sequence shown here is derived from an EMBL/GenBank/DDBJ whole genome shotgun (WGS) entry which is preliminary data.</text>
</comment>
<keyword evidence="6 10" id="KW-0732">Signal</keyword>
<evidence type="ECO:0000256" key="3">
    <source>
        <dbReference type="ARBA" id="ARBA00010031"/>
    </source>
</evidence>
<keyword evidence="9" id="KW-0408">Iron</keyword>
<evidence type="ECO:0000259" key="11">
    <source>
        <dbReference type="PROSITE" id="PS52012"/>
    </source>
</evidence>
<evidence type="ECO:0000256" key="10">
    <source>
        <dbReference type="SAM" id="SignalP"/>
    </source>
</evidence>
<keyword evidence="8" id="KW-0449">Lipoprotein</keyword>
<accession>A0ABR0LP71</accession>
<gene>
    <name evidence="12" type="ORF">LTR16_002873</name>
</gene>
<evidence type="ECO:0000256" key="5">
    <source>
        <dbReference type="ARBA" id="ARBA00022622"/>
    </source>
</evidence>
<dbReference type="EMBL" id="JAVRRA010016667">
    <property type="protein sequence ID" value="KAK5201379.1"/>
    <property type="molecule type" value="Genomic_DNA"/>
</dbReference>
<dbReference type="InterPro" id="IPR008427">
    <property type="entry name" value="Extracellular_membr_CFEM_dom"/>
</dbReference>
<keyword evidence="13" id="KW-1185">Reference proteome</keyword>
<feature type="chain" id="PRO_5045673793" description="CFEM domain-containing protein" evidence="10">
    <location>
        <begin position="20"/>
        <end position="156"/>
    </location>
</feature>
<reference evidence="12 13" key="1">
    <citation type="submission" date="2023-08" db="EMBL/GenBank/DDBJ databases">
        <title>Black Yeasts Isolated from many extreme environments.</title>
        <authorList>
            <person name="Coleine C."/>
            <person name="Stajich J.E."/>
            <person name="Selbmann L."/>
        </authorList>
    </citation>
    <scope>NUCLEOTIDE SEQUENCE [LARGE SCALE GENOMIC DNA]</scope>
    <source>
        <strain evidence="12 13">CCFEE 536</strain>
    </source>
</reference>
<evidence type="ECO:0000256" key="4">
    <source>
        <dbReference type="ARBA" id="ARBA00022525"/>
    </source>
</evidence>
<name>A0ABR0LP71_9PEZI</name>
<keyword evidence="5" id="KW-0336">GPI-anchor</keyword>
<keyword evidence="9" id="KW-0479">Metal-binding</keyword>
<keyword evidence="5" id="KW-0472">Membrane</keyword>
<evidence type="ECO:0000256" key="2">
    <source>
        <dbReference type="ARBA" id="ARBA00004613"/>
    </source>
</evidence>
<evidence type="ECO:0000256" key="7">
    <source>
        <dbReference type="ARBA" id="ARBA00023157"/>
    </source>
</evidence>
<comment type="caution">
    <text evidence="9">Lacks conserved residue(s) required for the propagation of feature annotation.</text>
</comment>
<evidence type="ECO:0000256" key="8">
    <source>
        <dbReference type="ARBA" id="ARBA00023288"/>
    </source>
</evidence>
<comment type="subcellular location">
    <subcellularLocation>
        <location evidence="1">Membrane</location>
        <topology evidence="1">Lipid-anchor</topology>
        <topology evidence="1">GPI-anchor</topology>
    </subcellularLocation>
    <subcellularLocation>
        <location evidence="2">Secreted</location>
    </subcellularLocation>
</comment>
<keyword evidence="9" id="KW-0349">Heme</keyword>
<evidence type="ECO:0000313" key="12">
    <source>
        <dbReference type="EMBL" id="KAK5201379.1"/>
    </source>
</evidence>
<feature type="domain" description="CFEM" evidence="11">
    <location>
        <begin position="3"/>
        <end position="117"/>
    </location>
</feature>
<feature type="binding site" description="axial binding residue" evidence="9">
    <location>
        <position position="50"/>
    </location>
    <ligand>
        <name>heme</name>
        <dbReference type="ChEBI" id="CHEBI:30413"/>
    </ligand>
    <ligandPart>
        <name>Fe</name>
        <dbReference type="ChEBI" id="CHEBI:18248"/>
    </ligandPart>
</feature>
<protein>
    <recommendedName>
        <fullName evidence="11">CFEM domain-containing protein</fullName>
    </recommendedName>
</protein>
<keyword evidence="7 9" id="KW-1015">Disulfide bond</keyword>
<comment type="similarity">
    <text evidence="3">Belongs to the RBT5 family.</text>
</comment>
<sequence length="156" mass="15171">MRSTSIFFSALAAVAAVSAQSPASFAAQIPACVESCDHAAITSVGCNLTDYACHCSHGAQLKALILPCLQNSSNCTTAELTKFGTLVGELCVAVNATAANATAAAANTTVSATGTGALFVPSATSSVVPYTGAATYAGVQVGLVAAIGAAVAALAL</sequence>